<evidence type="ECO:0000259" key="2">
    <source>
        <dbReference type="Pfam" id="PF24803"/>
    </source>
</evidence>
<feature type="transmembrane region" description="Helical" evidence="1">
    <location>
        <begin position="7"/>
        <end position="28"/>
    </location>
</feature>
<reference evidence="3 4" key="3">
    <citation type="journal article" date="2015" name="Genome Announc.">
        <title>Draft Genome Sequence of the Archiascomycetous Yeast Saitoella complicata.</title>
        <authorList>
            <person name="Yamauchi K."/>
            <person name="Kondo S."/>
            <person name="Hamamoto M."/>
            <person name="Takahashi Y."/>
            <person name="Ogura Y."/>
            <person name="Hayashi T."/>
            <person name="Nishida H."/>
        </authorList>
    </citation>
    <scope>NUCLEOTIDE SEQUENCE [LARGE SCALE GENOMIC DNA]</scope>
    <source>
        <strain evidence="3 4">NRRL Y-17804</strain>
    </source>
</reference>
<reference evidence="3 4" key="1">
    <citation type="journal article" date="2011" name="J. Gen. Appl. Microbiol.">
        <title>Draft genome sequencing of the enigmatic yeast Saitoella complicata.</title>
        <authorList>
            <person name="Nishida H."/>
            <person name="Hamamoto M."/>
            <person name="Sugiyama J."/>
        </authorList>
    </citation>
    <scope>NUCLEOTIDE SEQUENCE [LARGE SCALE GENOMIC DNA]</scope>
    <source>
        <strain evidence="3 4">NRRL Y-17804</strain>
    </source>
</reference>
<protein>
    <recommendedName>
        <fullName evidence="2">DUF7704 domain-containing protein</fullName>
    </recommendedName>
</protein>
<accession>A0A0E9NKG2</accession>
<keyword evidence="1" id="KW-1133">Transmembrane helix</keyword>
<comment type="caution">
    <text evidence="3">The sequence shown here is derived from an EMBL/GenBank/DDBJ whole genome shotgun (WGS) entry which is preliminary data.</text>
</comment>
<dbReference type="STRING" id="698492.A0A0E9NKG2"/>
<evidence type="ECO:0000313" key="3">
    <source>
        <dbReference type="EMBL" id="GAO50303.1"/>
    </source>
</evidence>
<proteinExistence type="predicted"/>
<reference evidence="3 4" key="2">
    <citation type="journal article" date="2014" name="J. Gen. Appl. Microbiol.">
        <title>The early diverging ascomycetous budding yeast Saitoella complicata has three histone deacetylases belonging to the Clr6, Hos2, and Rpd3 lineages.</title>
        <authorList>
            <person name="Nishida H."/>
            <person name="Matsumoto T."/>
            <person name="Kondo S."/>
            <person name="Hamamoto M."/>
            <person name="Yoshikawa H."/>
        </authorList>
    </citation>
    <scope>NUCLEOTIDE SEQUENCE [LARGE SCALE GENOMIC DNA]</scope>
    <source>
        <strain evidence="3 4">NRRL Y-17804</strain>
    </source>
</reference>
<name>A0A0E9NKG2_SAICN</name>
<organism evidence="3 4">
    <name type="scientific">Saitoella complicata (strain BCRC 22490 / CBS 7301 / JCM 7358 / NBRC 10748 / NRRL Y-17804)</name>
    <dbReference type="NCBI Taxonomy" id="698492"/>
    <lineage>
        <taxon>Eukaryota</taxon>
        <taxon>Fungi</taxon>
        <taxon>Dikarya</taxon>
        <taxon>Ascomycota</taxon>
        <taxon>Taphrinomycotina</taxon>
        <taxon>Taphrinomycotina incertae sedis</taxon>
        <taxon>Saitoella</taxon>
    </lineage>
</organism>
<dbReference type="PANTHER" id="PTHR37019:SF2">
    <property type="entry name" value="EXPERA DOMAIN-CONTAINING PROTEIN"/>
    <property type="match status" value="1"/>
</dbReference>
<dbReference type="OMA" id="DPWAWQN"/>
<keyword evidence="1" id="KW-0472">Membrane</keyword>
<dbReference type="PANTHER" id="PTHR37019">
    <property type="entry name" value="CHROMOSOME 1, WHOLE GENOME SHOTGUN SEQUENCE"/>
    <property type="match status" value="1"/>
</dbReference>
<keyword evidence="4" id="KW-1185">Reference proteome</keyword>
<feature type="transmembrane region" description="Helical" evidence="1">
    <location>
        <begin position="59"/>
        <end position="80"/>
    </location>
</feature>
<sequence length="162" mass="17643">MDILPSFYSGVFVIFEPLSTLAGALYAFTDPYGFVTTQDPSQSHLVDALKSQTLPLSSLAVAIQLGNCYLLLSLISTFILHTTNEVRTVRALLWALLLGDVGHVGACYWVLGSEVFWDVSRWNAVTAGNVGVTTLLAVCRIAYLLQYGADERATVQDKPKKA</sequence>
<feature type="transmembrane region" description="Helical" evidence="1">
    <location>
        <begin position="123"/>
        <end position="143"/>
    </location>
</feature>
<dbReference type="Pfam" id="PF24803">
    <property type="entry name" value="DUF7704"/>
    <property type="match status" value="1"/>
</dbReference>
<dbReference type="EMBL" id="BACD03000031">
    <property type="protein sequence ID" value="GAO50303.1"/>
    <property type="molecule type" value="Genomic_DNA"/>
</dbReference>
<gene>
    <name evidence="3" type="ORF">G7K_4433-t1</name>
</gene>
<dbReference type="AlphaFoldDB" id="A0A0E9NKG2"/>
<evidence type="ECO:0000313" key="4">
    <source>
        <dbReference type="Proteomes" id="UP000033140"/>
    </source>
</evidence>
<keyword evidence="1" id="KW-0812">Transmembrane</keyword>
<evidence type="ECO:0000256" key="1">
    <source>
        <dbReference type="SAM" id="Phobius"/>
    </source>
</evidence>
<dbReference type="InterPro" id="IPR056121">
    <property type="entry name" value="DUF7704"/>
</dbReference>
<feature type="domain" description="DUF7704" evidence="2">
    <location>
        <begin position="3"/>
        <end position="146"/>
    </location>
</feature>
<dbReference type="Proteomes" id="UP000033140">
    <property type="component" value="Unassembled WGS sequence"/>
</dbReference>
<feature type="transmembrane region" description="Helical" evidence="1">
    <location>
        <begin position="92"/>
        <end position="111"/>
    </location>
</feature>